<proteinExistence type="predicted"/>
<sequence length="396" mass="45625">MNYENTPKYEDQWANFIQSLDVDPDKAKGIEQLPDDQKRQLLENYAVKNPKFSAFHYVSLIKGLRVGRSTLTKNPRKGDAQQAKEILLATEISLRTNNVAWVYDFLDQEGLEALVNYVSRVIHMVMRTDFRPTVDAIQQQRSALLGSFSSDQAVSITDLCDNINESDKVGSGLWCSSLRKKKHDRISFSPVHVRHISDSIRDSLHQGVRCFRALLNNQRGCSMVFEHPHAVNVIALCLLHPSYQTKTLVLELLTVVCLITGGHERVLNAFDNFKKEVGESTRFEYLIRYFFTHESESPDYNMDFMRIYNQSGDRLLRQIEAYNDNEVDVAVLLEDSQMRDVLQQEKEQAESDLIILQTRTATIQAEYENKLLELQQKIQALEIKNQDLEVNIVSKY</sequence>
<dbReference type="Pfam" id="PF06371">
    <property type="entry name" value="Drf_GBD"/>
    <property type="match status" value="1"/>
</dbReference>
<dbReference type="GO" id="GO:0016477">
    <property type="term" value="P:cell migration"/>
    <property type="evidence" value="ECO:0007669"/>
    <property type="project" value="TreeGrafter"/>
</dbReference>
<dbReference type="InterPro" id="IPR043592">
    <property type="entry name" value="FMNL_animal"/>
</dbReference>
<dbReference type="GO" id="GO:0031267">
    <property type="term" value="F:small GTPase binding"/>
    <property type="evidence" value="ECO:0007669"/>
    <property type="project" value="InterPro"/>
</dbReference>
<dbReference type="InterPro" id="IPR010473">
    <property type="entry name" value="GTPase-bd"/>
</dbReference>
<dbReference type="PANTHER" id="PTHR45857">
    <property type="entry name" value="FORMIN-LIKE PROTEIN"/>
    <property type="match status" value="1"/>
</dbReference>
<dbReference type="SMART" id="SM01140">
    <property type="entry name" value="Drf_GBD"/>
    <property type="match status" value="1"/>
</dbReference>
<dbReference type="SUPFAM" id="SSF48371">
    <property type="entry name" value="ARM repeat"/>
    <property type="match status" value="1"/>
</dbReference>
<dbReference type="PROSITE" id="PS51232">
    <property type="entry name" value="GBD_FH3"/>
    <property type="match status" value="1"/>
</dbReference>
<gene>
    <name evidence="1" type="ORF">SMTD_LOCUS6519</name>
</gene>
<dbReference type="Proteomes" id="UP000269396">
    <property type="component" value="Unassembled WGS sequence"/>
</dbReference>
<dbReference type="GO" id="GO:0008360">
    <property type="term" value="P:regulation of cell shape"/>
    <property type="evidence" value="ECO:0007669"/>
    <property type="project" value="TreeGrafter"/>
</dbReference>
<dbReference type="GO" id="GO:0030866">
    <property type="term" value="P:cortical actin cytoskeleton organization"/>
    <property type="evidence" value="ECO:0007669"/>
    <property type="project" value="TreeGrafter"/>
</dbReference>
<dbReference type="AlphaFoldDB" id="A0A183NWN3"/>
<dbReference type="PANTHER" id="PTHR45857:SF4">
    <property type="entry name" value="FORMIN-LIKE PROTEIN"/>
    <property type="match status" value="1"/>
</dbReference>
<dbReference type="EMBL" id="UZAL01027635">
    <property type="protein sequence ID" value="VDP34301.1"/>
    <property type="molecule type" value="Genomic_DNA"/>
</dbReference>
<name>A0A183NWN3_9TREM</name>
<dbReference type="GO" id="GO:0051015">
    <property type="term" value="F:actin filament binding"/>
    <property type="evidence" value="ECO:0007669"/>
    <property type="project" value="TreeGrafter"/>
</dbReference>
<keyword evidence="2" id="KW-1185">Reference proteome</keyword>
<protein>
    <submittedName>
        <fullName evidence="1">Uncharacterized protein</fullName>
    </submittedName>
</protein>
<dbReference type="STRING" id="31246.A0A183NWN3"/>
<dbReference type="GO" id="GO:0005829">
    <property type="term" value="C:cytosol"/>
    <property type="evidence" value="ECO:0007669"/>
    <property type="project" value="TreeGrafter"/>
</dbReference>
<evidence type="ECO:0000313" key="1">
    <source>
        <dbReference type="EMBL" id="VDP34301.1"/>
    </source>
</evidence>
<reference evidence="1 2" key="1">
    <citation type="submission" date="2018-11" db="EMBL/GenBank/DDBJ databases">
        <authorList>
            <consortium name="Pathogen Informatics"/>
        </authorList>
    </citation>
    <scope>NUCLEOTIDE SEQUENCE [LARGE SCALE GENOMIC DNA]</scope>
    <source>
        <strain>Denwood</strain>
        <strain evidence="2">Zambia</strain>
    </source>
</reference>
<organism evidence="1 2">
    <name type="scientific">Schistosoma mattheei</name>
    <dbReference type="NCBI Taxonomy" id="31246"/>
    <lineage>
        <taxon>Eukaryota</taxon>
        <taxon>Metazoa</taxon>
        <taxon>Spiralia</taxon>
        <taxon>Lophotrochozoa</taxon>
        <taxon>Platyhelminthes</taxon>
        <taxon>Trematoda</taxon>
        <taxon>Digenea</taxon>
        <taxon>Strigeidida</taxon>
        <taxon>Schistosomatoidea</taxon>
        <taxon>Schistosomatidae</taxon>
        <taxon>Schistosoma</taxon>
    </lineage>
</organism>
<dbReference type="Gene3D" id="1.25.10.10">
    <property type="entry name" value="Leucine-rich Repeat Variant"/>
    <property type="match status" value="1"/>
</dbReference>
<dbReference type="InterPro" id="IPR011989">
    <property type="entry name" value="ARM-like"/>
</dbReference>
<accession>A0A183NWN3</accession>
<dbReference type="InterPro" id="IPR016024">
    <property type="entry name" value="ARM-type_fold"/>
</dbReference>
<evidence type="ECO:0000313" key="2">
    <source>
        <dbReference type="Proteomes" id="UP000269396"/>
    </source>
</evidence>
<dbReference type="InterPro" id="IPR014768">
    <property type="entry name" value="GBD/FH3_dom"/>
</dbReference>